<evidence type="ECO:0000313" key="4">
    <source>
        <dbReference type="Proteomes" id="UP000077755"/>
    </source>
</evidence>
<dbReference type="GO" id="GO:0046983">
    <property type="term" value="F:protein dimerization activity"/>
    <property type="evidence" value="ECO:0007669"/>
    <property type="project" value="InterPro"/>
</dbReference>
<dbReference type="AlphaFoldDB" id="A0AAF0W697"/>
<dbReference type="Pfam" id="PF05699">
    <property type="entry name" value="Dimer_Tnp_hAT"/>
    <property type="match status" value="1"/>
</dbReference>
<evidence type="ECO:0000259" key="2">
    <source>
        <dbReference type="Pfam" id="PF14372"/>
    </source>
</evidence>
<sequence length="248" mass="28443">MAGRMKEKYDKYWDNIDNVNFLLHVAVLLDPRKKMQYVEFTFAQIYAEDREKQILMKEKVKNTIEALYKDYVRLQENVISDTRIKKGTSSSSDTMPIIIDDEDDVDLELDFQRHLEAEETKENKSEIDIYLSDGVERGATDDFDVLLWWKANSTKFPILSSVAKNVLAMPITTVASESAFSTGGRVIDPFRSSLTPKTAEALICAQDWLRSKPTDIESPLGILEDTRQKLEEVELGNHYLISCSILIY</sequence>
<name>A0AAF0W697_DAUCS</name>
<evidence type="ECO:0000259" key="1">
    <source>
        <dbReference type="Pfam" id="PF05699"/>
    </source>
</evidence>
<dbReference type="GO" id="GO:0003677">
    <property type="term" value="F:DNA binding"/>
    <property type="evidence" value="ECO:0007669"/>
    <property type="project" value="InterPro"/>
</dbReference>
<feature type="domain" description="hAT-like transposase RNase-H fold" evidence="2">
    <location>
        <begin position="1"/>
        <end position="71"/>
    </location>
</feature>
<dbReference type="InterPro" id="IPR008906">
    <property type="entry name" value="HATC_C_dom"/>
</dbReference>
<protein>
    <recommendedName>
        <fullName evidence="5">HAT C-terminal dimerisation domain-containing protein</fullName>
    </recommendedName>
</protein>
<dbReference type="EMBL" id="CP093343">
    <property type="protein sequence ID" value="WOG82388.1"/>
    <property type="molecule type" value="Genomic_DNA"/>
</dbReference>
<dbReference type="PANTHER" id="PTHR23272">
    <property type="entry name" value="BED FINGER-RELATED"/>
    <property type="match status" value="1"/>
</dbReference>
<dbReference type="PANTHER" id="PTHR23272:SF184">
    <property type="entry name" value="OS03G0311250 PROTEIN"/>
    <property type="match status" value="1"/>
</dbReference>
<keyword evidence="4" id="KW-1185">Reference proteome</keyword>
<gene>
    <name evidence="3" type="ORF">DCAR_0101552</name>
</gene>
<reference evidence="3" key="2">
    <citation type="submission" date="2022-03" db="EMBL/GenBank/DDBJ databases">
        <title>Draft title - Genomic analysis of global carrot germplasm unveils the trajectory of domestication and the origin of high carotenoid orange carrot.</title>
        <authorList>
            <person name="Iorizzo M."/>
            <person name="Ellison S."/>
            <person name="Senalik D."/>
            <person name="Macko-Podgorni A."/>
            <person name="Grzebelus D."/>
            <person name="Bostan H."/>
            <person name="Rolling W."/>
            <person name="Curaba J."/>
            <person name="Simon P."/>
        </authorList>
    </citation>
    <scope>NUCLEOTIDE SEQUENCE</scope>
    <source>
        <tissue evidence="3">Leaf</tissue>
    </source>
</reference>
<dbReference type="InterPro" id="IPR012337">
    <property type="entry name" value="RNaseH-like_sf"/>
</dbReference>
<evidence type="ECO:0008006" key="5">
    <source>
        <dbReference type="Google" id="ProtNLM"/>
    </source>
</evidence>
<organism evidence="3 4">
    <name type="scientific">Daucus carota subsp. sativus</name>
    <name type="common">Carrot</name>
    <dbReference type="NCBI Taxonomy" id="79200"/>
    <lineage>
        <taxon>Eukaryota</taxon>
        <taxon>Viridiplantae</taxon>
        <taxon>Streptophyta</taxon>
        <taxon>Embryophyta</taxon>
        <taxon>Tracheophyta</taxon>
        <taxon>Spermatophyta</taxon>
        <taxon>Magnoliopsida</taxon>
        <taxon>eudicotyledons</taxon>
        <taxon>Gunneridae</taxon>
        <taxon>Pentapetalae</taxon>
        <taxon>asterids</taxon>
        <taxon>campanulids</taxon>
        <taxon>Apiales</taxon>
        <taxon>Apiaceae</taxon>
        <taxon>Apioideae</taxon>
        <taxon>Scandiceae</taxon>
        <taxon>Daucinae</taxon>
        <taxon>Daucus</taxon>
        <taxon>Daucus sect. Daucus</taxon>
    </lineage>
</organism>
<dbReference type="Proteomes" id="UP000077755">
    <property type="component" value="Chromosome 1"/>
</dbReference>
<dbReference type="SUPFAM" id="SSF53098">
    <property type="entry name" value="Ribonuclease H-like"/>
    <property type="match status" value="1"/>
</dbReference>
<accession>A0AAF0W697</accession>
<feature type="domain" description="HAT C-terminal dimerisation" evidence="1">
    <location>
        <begin position="126"/>
        <end position="209"/>
    </location>
</feature>
<reference evidence="3" key="1">
    <citation type="journal article" date="2016" name="Nat. Genet.">
        <title>A high-quality carrot genome assembly provides new insights into carotenoid accumulation and asterid genome evolution.</title>
        <authorList>
            <person name="Iorizzo M."/>
            <person name="Ellison S."/>
            <person name="Senalik D."/>
            <person name="Zeng P."/>
            <person name="Satapoomin P."/>
            <person name="Huang J."/>
            <person name="Bowman M."/>
            <person name="Iovene M."/>
            <person name="Sanseverino W."/>
            <person name="Cavagnaro P."/>
            <person name="Yildiz M."/>
            <person name="Macko-Podgorni A."/>
            <person name="Moranska E."/>
            <person name="Grzebelus E."/>
            <person name="Grzebelus D."/>
            <person name="Ashrafi H."/>
            <person name="Zheng Z."/>
            <person name="Cheng S."/>
            <person name="Spooner D."/>
            <person name="Van Deynze A."/>
            <person name="Simon P."/>
        </authorList>
    </citation>
    <scope>NUCLEOTIDE SEQUENCE</scope>
    <source>
        <tissue evidence="3">Leaf</tissue>
    </source>
</reference>
<proteinExistence type="predicted"/>
<evidence type="ECO:0000313" key="3">
    <source>
        <dbReference type="EMBL" id="WOG82388.1"/>
    </source>
</evidence>
<dbReference type="Pfam" id="PF14372">
    <property type="entry name" value="hAT-like_RNase-H"/>
    <property type="match status" value="1"/>
</dbReference>
<dbReference type="InterPro" id="IPR025525">
    <property type="entry name" value="hAT-like_transposase_RNase-H"/>
</dbReference>